<sequence>MRRALPHSGFTLVELVTTIILIAILSVVVLPRLMTSSSYSAFTLRDEFISELRKVQLMAMNNQDRCYRVDVDASGYQLRRFDNNTCTGTNRTEAKQAFSGGASLARASDSSDTFNVNFDTSGISSLACSGPCINVIADETLTISIESQGYIHGR</sequence>
<organism evidence="2 3">
    <name type="scientific">Shewanella benthica</name>
    <dbReference type="NCBI Taxonomy" id="43661"/>
    <lineage>
        <taxon>Bacteria</taxon>
        <taxon>Pseudomonadati</taxon>
        <taxon>Pseudomonadota</taxon>
        <taxon>Gammaproteobacteria</taxon>
        <taxon>Alteromonadales</taxon>
        <taxon>Shewanellaceae</taxon>
        <taxon>Shewanella</taxon>
    </lineage>
</organism>
<dbReference type="PROSITE" id="PS00409">
    <property type="entry name" value="PROKAR_NTER_METHYL"/>
    <property type="match status" value="1"/>
</dbReference>
<dbReference type="SUPFAM" id="SSF54523">
    <property type="entry name" value="Pili subunits"/>
    <property type="match status" value="1"/>
</dbReference>
<dbReference type="Gene3D" id="3.30.700.10">
    <property type="entry name" value="Glycoprotein, Type 4 Pilin"/>
    <property type="match status" value="1"/>
</dbReference>
<dbReference type="InterPro" id="IPR045584">
    <property type="entry name" value="Pilin-like"/>
</dbReference>
<dbReference type="RefSeq" id="WP_112351626.1">
    <property type="nucleotide sequence ID" value="NZ_LS483452.1"/>
</dbReference>
<dbReference type="OrthoDB" id="6385510at2"/>
<keyword evidence="1" id="KW-0472">Membrane</keyword>
<name>A0A330LYH4_9GAMM</name>
<reference evidence="3" key="1">
    <citation type="submission" date="2018-06" db="EMBL/GenBank/DDBJ databases">
        <authorList>
            <person name="Cea G.-C."/>
            <person name="William W."/>
        </authorList>
    </citation>
    <scope>NUCLEOTIDE SEQUENCE [LARGE SCALE GENOMIC DNA]</scope>
    <source>
        <strain evidence="3">DB21MT-2</strain>
    </source>
</reference>
<dbReference type="InterPro" id="IPR012902">
    <property type="entry name" value="N_methyl_site"/>
</dbReference>
<evidence type="ECO:0000313" key="2">
    <source>
        <dbReference type="EMBL" id="SQH74915.1"/>
    </source>
</evidence>
<dbReference type="AlphaFoldDB" id="A0A330LYH4"/>
<proteinExistence type="predicted"/>
<dbReference type="NCBIfam" id="TIGR02532">
    <property type="entry name" value="IV_pilin_GFxxxE"/>
    <property type="match status" value="1"/>
</dbReference>
<gene>
    <name evidence="2" type="ORF">SHEWBE_0946</name>
</gene>
<evidence type="ECO:0000256" key="1">
    <source>
        <dbReference type="SAM" id="Phobius"/>
    </source>
</evidence>
<dbReference type="KEGG" id="sbk:SHEWBE_0946"/>
<accession>A0A330LYH4</accession>
<protein>
    <submittedName>
        <fullName evidence="2">MSHA pilin protein MshC</fullName>
    </submittedName>
</protein>
<keyword evidence="1" id="KW-1133">Transmembrane helix</keyword>
<dbReference type="EMBL" id="LS483452">
    <property type="protein sequence ID" value="SQH74915.1"/>
    <property type="molecule type" value="Genomic_DNA"/>
</dbReference>
<keyword evidence="1" id="KW-0812">Transmembrane</keyword>
<evidence type="ECO:0000313" key="3">
    <source>
        <dbReference type="Proteomes" id="UP000250123"/>
    </source>
</evidence>
<feature type="transmembrane region" description="Helical" evidence="1">
    <location>
        <begin position="12"/>
        <end position="34"/>
    </location>
</feature>
<dbReference type="Proteomes" id="UP000250123">
    <property type="component" value="Chromosome SHEWBE"/>
</dbReference>